<gene>
    <name evidence="2" type="ordered locus">Metin_0079</name>
</gene>
<sequence>MFNKGKFNKREVPVKEGEVYDVTIEDMGKGGDGIARVEGFVVFVPETQKGDQVKVKITSVKNKFAFGEKVE</sequence>
<dbReference type="SUPFAM" id="SSF50249">
    <property type="entry name" value="Nucleic acid-binding proteins"/>
    <property type="match status" value="1"/>
</dbReference>
<dbReference type="eggNOG" id="arCOG01641">
    <property type="taxonomic scope" value="Archaea"/>
</dbReference>
<dbReference type="RefSeq" id="WP_013099497.1">
    <property type="nucleotide sequence ID" value="NC_014122.1"/>
</dbReference>
<reference evidence="2" key="1">
    <citation type="submission" date="2010-04" db="EMBL/GenBank/DDBJ databases">
        <title>Complete sequence of Methanocaldococcus infernus ME.</title>
        <authorList>
            <consortium name="US DOE Joint Genome Institute"/>
            <person name="Lucas S."/>
            <person name="Copeland A."/>
            <person name="Lapidus A."/>
            <person name="Cheng J.-F."/>
            <person name="Bruce D."/>
            <person name="Goodwin L."/>
            <person name="Pitluck S."/>
            <person name="Munk A.C."/>
            <person name="Detter J.C."/>
            <person name="Han C."/>
            <person name="Tapia R."/>
            <person name="Land M."/>
            <person name="Hauser L."/>
            <person name="Kyrpides N."/>
            <person name="Mikhailova N."/>
            <person name="Sieprawska-Lupa M."/>
            <person name="Whitman W.B."/>
            <person name="Woyke T."/>
        </authorList>
    </citation>
    <scope>NUCLEOTIDE SEQUENCE [LARGE SCALE GENOMIC DNA]</scope>
    <source>
        <strain evidence="2">ME</strain>
    </source>
</reference>
<dbReference type="OrthoDB" id="28569at2157"/>
<evidence type="ECO:0000313" key="3">
    <source>
        <dbReference type="Proteomes" id="UP000002061"/>
    </source>
</evidence>
<dbReference type="InterPro" id="IPR012340">
    <property type="entry name" value="NA-bd_OB-fold"/>
</dbReference>
<keyword evidence="3" id="KW-1185">Reference proteome</keyword>
<feature type="domain" description="TRAM" evidence="1">
    <location>
        <begin position="13"/>
        <end position="71"/>
    </location>
</feature>
<dbReference type="PROSITE" id="PS50926">
    <property type="entry name" value="TRAM"/>
    <property type="match status" value="1"/>
</dbReference>
<name>D5VUD9_METIM</name>
<protein>
    <submittedName>
        <fullName evidence="2">Deoxyribonuclease/rho motif-related TRAM</fullName>
    </submittedName>
</protein>
<accession>D5VUD9</accession>
<proteinExistence type="predicted"/>
<evidence type="ECO:0000259" key="1">
    <source>
        <dbReference type="PROSITE" id="PS50926"/>
    </source>
</evidence>
<dbReference type="Proteomes" id="UP000002061">
    <property type="component" value="Chromosome"/>
</dbReference>
<dbReference type="AlphaFoldDB" id="D5VUD9"/>
<evidence type="ECO:0000313" key="2">
    <source>
        <dbReference type="EMBL" id="ADG12751.1"/>
    </source>
</evidence>
<dbReference type="Gene3D" id="2.40.50.140">
    <property type="entry name" value="Nucleic acid-binding proteins"/>
    <property type="match status" value="1"/>
</dbReference>
<dbReference type="EMBL" id="CP002009">
    <property type="protein sequence ID" value="ADG12751.1"/>
    <property type="molecule type" value="Genomic_DNA"/>
</dbReference>
<dbReference type="HOGENOM" id="CLU_182721_0_0_2"/>
<dbReference type="KEGG" id="mif:Metin_0079"/>
<dbReference type="GeneID" id="9131078"/>
<dbReference type="InterPro" id="IPR002792">
    <property type="entry name" value="TRAM_dom"/>
</dbReference>
<dbReference type="Pfam" id="PF01938">
    <property type="entry name" value="TRAM"/>
    <property type="match status" value="1"/>
</dbReference>
<dbReference type="STRING" id="573063.Metin_0079"/>
<organism evidence="2 3">
    <name type="scientific">Methanocaldococcus infernus (strain DSM 11812 / JCM 15783 / ME)</name>
    <dbReference type="NCBI Taxonomy" id="573063"/>
    <lineage>
        <taxon>Archaea</taxon>
        <taxon>Methanobacteriati</taxon>
        <taxon>Methanobacteriota</taxon>
        <taxon>Methanomada group</taxon>
        <taxon>Methanococci</taxon>
        <taxon>Methanococcales</taxon>
        <taxon>Methanocaldococcaceae</taxon>
        <taxon>Methanocaldococcus</taxon>
    </lineage>
</organism>